<proteinExistence type="predicted"/>
<protein>
    <submittedName>
        <fullName evidence="1">Uncharacterized protein</fullName>
    </submittedName>
</protein>
<accession>A0A9D7K4Z1</accession>
<organism evidence="1 2">
    <name type="scientific">Candidatus Proximibacter danicus</name>
    <dbReference type="NCBI Taxonomy" id="2954365"/>
    <lineage>
        <taxon>Bacteria</taxon>
        <taxon>Pseudomonadati</taxon>
        <taxon>Pseudomonadota</taxon>
        <taxon>Betaproteobacteria</taxon>
        <taxon>Candidatus Proximibacter</taxon>
    </lineage>
</organism>
<reference evidence="1" key="1">
    <citation type="submission" date="2020-10" db="EMBL/GenBank/DDBJ databases">
        <title>Connecting structure to function with the recovery of over 1000 high-quality activated sludge metagenome-assembled genomes encoding full-length rRNA genes using long-read sequencing.</title>
        <authorList>
            <person name="Singleton C.M."/>
            <person name="Petriglieri F."/>
            <person name="Kristensen J.M."/>
            <person name="Kirkegaard R.H."/>
            <person name="Michaelsen T.Y."/>
            <person name="Andersen M.H."/>
            <person name="Karst S.M."/>
            <person name="Dueholm M.S."/>
            <person name="Nielsen P.H."/>
            <person name="Albertsen M."/>
        </authorList>
    </citation>
    <scope>NUCLEOTIDE SEQUENCE</scope>
    <source>
        <strain evidence="1">Hirt_18-Q3-R61-65_BATAC.395</strain>
    </source>
</reference>
<dbReference type="AlphaFoldDB" id="A0A9D7K4Z1"/>
<name>A0A9D7K4Z1_9PROT</name>
<sequence length="120" mass="13491">MQPVEIAPELEAVVVAVATERGCRVARDTHYDAFNIELQWWSGNCLHRIDFQPYPEAHVVVTALADTFPVMGKLLCVLRKVVPMFPYLAKTESTALGTLYPPFNSEHLRKEIEGYVCKAA</sequence>
<dbReference type="Proteomes" id="UP000886689">
    <property type="component" value="Unassembled WGS sequence"/>
</dbReference>
<gene>
    <name evidence="1" type="ORF">IPL58_11770</name>
</gene>
<comment type="caution">
    <text evidence="1">The sequence shown here is derived from an EMBL/GenBank/DDBJ whole genome shotgun (WGS) entry which is preliminary data.</text>
</comment>
<evidence type="ECO:0000313" key="1">
    <source>
        <dbReference type="EMBL" id="MBK8524702.1"/>
    </source>
</evidence>
<dbReference type="EMBL" id="JADJUC010000013">
    <property type="protein sequence ID" value="MBK8524702.1"/>
    <property type="molecule type" value="Genomic_DNA"/>
</dbReference>
<evidence type="ECO:0000313" key="2">
    <source>
        <dbReference type="Proteomes" id="UP000886689"/>
    </source>
</evidence>